<dbReference type="Gene3D" id="2.60.120.200">
    <property type="match status" value="1"/>
</dbReference>
<sequence>MTFGHVYPYTWTFVAITYSYKGGKVYANGYVNGINVDPSVQRAPILMPLPFDAEIGQIRQTTGYEFAGHIANLQFYNTTLTSTQIKQLYMQGLPFYKKINISV</sequence>
<evidence type="ECO:0008006" key="2">
    <source>
        <dbReference type="Google" id="ProtNLM"/>
    </source>
</evidence>
<dbReference type="SUPFAM" id="SSF49899">
    <property type="entry name" value="Concanavalin A-like lectins/glucanases"/>
    <property type="match status" value="1"/>
</dbReference>
<dbReference type="EMBL" id="AUZZ01007554">
    <property type="protein sequence ID" value="EQD42121.1"/>
    <property type="molecule type" value="Genomic_DNA"/>
</dbReference>
<reference evidence="1" key="2">
    <citation type="journal article" date="2014" name="ISME J.">
        <title>Microbial stratification in low pH oxic and suboxic macroscopic growths along an acid mine drainage.</title>
        <authorList>
            <person name="Mendez-Garcia C."/>
            <person name="Mesa V."/>
            <person name="Sprenger R.R."/>
            <person name="Richter M."/>
            <person name="Diez M.S."/>
            <person name="Solano J."/>
            <person name="Bargiela R."/>
            <person name="Golyshina O.V."/>
            <person name="Manteca A."/>
            <person name="Ramos J.L."/>
            <person name="Gallego J.R."/>
            <person name="Llorente I."/>
            <person name="Martins Dos Santos V.A."/>
            <person name="Jensen O.N."/>
            <person name="Pelaez A.I."/>
            <person name="Sanchez J."/>
            <person name="Ferrer M."/>
        </authorList>
    </citation>
    <scope>NUCLEOTIDE SEQUENCE</scope>
</reference>
<gene>
    <name evidence="1" type="ORF">B2A_10480</name>
</gene>
<name>T0Z2H4_9ZZZZ</name>
<reference evidence="1" key="1">
    <citation type="submission" date="2013-08" db="EMBL/GenBank/DDBJ databases">
        <authorList>
            <person name="Mendez C."/>
            <person name="Richter M."/>
            <person name="Ferrer M."/>
            <person name="Sanchez J."/>
        </authorList>
    </citation>
    <scope>NUCLEOTIDE SEQUENCE</scope>
</reference>
<dbReference type="Pfam" id="PF13385">
    <property type="entry name" value="Laminin_G_3"/>
    <property type="match status" value="1"/>
</dbReference>
<proteinExistence type="predicted"/>
<protein>
    <recommendedName>
        <fullName evidence="2">LamG-like jellyroll fold domain-containing protein</fullName>
    </recommendedName>
</protein>
<dbReference type="InterPro" id="IPR013320">
    <property type="entry name" value="ConA-like_dom_sf"/>
</dbReference>
<accession>T0Z2H4</accession>
<organism evidence="1">
    <name type="scientific">mine drainage metagenome</name>
    <dbReference type="NCBI Taxonomy" id="410659"/>
    <lineage>
        <taxon>unclassified sequences</taxon>
        <taxon>metagenomes</taxon>
        <taxon>ecological metagenomes</taxon>
    </lineage>
</organism>
<comment type="caution">
    <text evidence="1">The sequence shown here is derived from an EMBL/GenBank/DDBJ whole genome shotgun (WGS) entry which is preliminary data.</text>
</comment>
<evidence type="ECO:0000313" key="1">
    <source>
        <dbReference type="EMBL" id="EQD42121.1"/>
    </source>
</evidence>
<dbReference type="AlphaFoldDB" id="T0Z2H4"/>